<evidence type="ECO:0008006" key="3">
    <source>
        <dbReference type="Google" id="ProtNLM"/>
    </source>
</evidence>
<gene>
    <name evidence="2" type="ORF">HERI1096_LOCUS21097</name>
</gene>
<dbReference type="EMBL" id="HBHX01037913">
    <property type="protein sequence ID" value="CAE0120396.1"/>
    <property type="molecule type" value="Transcribed_RNA"/>
</dbReference>
<sequence>MNEKLDDVKEFTRWRNLPESLAERVVDYFEFYYSRQSIVNEEMLLQNLSPSLHTDVMRHLLSANHIGLLKEYARVDELGDVHRSDYPHTFQVAIMNSLHSYFCNREETIISKGETDHALRFLRKGEVNVCSGVTVGTRDEVDVDNKPHVLFPIVDQGSFLNHHVLRGPSGTAPSELTLMAYTRVEIFTLDVSSLLEAAFEHLESGVRLSLAEEMMKAIKRSMRLRIWGLKVLDGFTDIDVYDKHVLRLQVAYLKKMLSRVGPVQEVLPRLFQASLIKRPPAEQAGGATPVDGAEIERVASSIASLDAKVNAMQSTLEGRMSQVQAMLEGERAKRAAEIGEIEASVGRAVKAQLAQGFGAEMQTLVSKVLREQLKDLNVVGPAHRLGHKGGNCNAASTRAMSIASGLTVPPGAAGEGTRQSRMSRQEVAQERRDERAELKQTDMIPMGSNLVA</sequence>
<dbReference type="InterPro" id="IPR014710">
    <property type="entry name" value="RmlC-like_jellyroll"/>
</dbReference>
<dbReference type="GO" id="GO:0042391">
    <property type="term" value="P:regulation of membrane potential"/>
    <property type="evidence" value="ECO:0007669"/>
    <property type="project" value="TreeGrafter"/>
</dbReference>
<dbReference type="Gene3D" id="1.10.287.630">
    <property type="entry name" value="Helix hairpin bin"/>
    <property type="match status" value="1"/>
</dbReference>
<dbReference type="InterPro" id="IPR018490">
    <property type="entry name" value="cNMP-bd_dom_sf"/>
</dbReference>
<dbReference type="GO" id="GO:0005249">
    <property type="term" value="F:voltage-gated potassium channel activity"/>
    <property type="evidence" value="ECO:0007669"/>
    <property type="project" value="TreeGrafter"/>
</dbReference>
<dbReference type="AlphaFoldDB" id="A0A7S3B0E0"/>
<dbReference type="SUPFAM" id="SSF51206">
    <property type="entry name" value="cAMP-binding domain-like"/>
    <property type="match status" value="1"/>
</dbReference>
<name>A0A7S3B0E0_9EUKA</name>
<organism evidence="2">
    <name type="scientific">Haptolina ericina</name>
    <dbReference type="NCBI Taxonomy" id="156174"/>
    <lineage>
        <taxon>Eukaryota</taxon>
        <taxon>Haptista</taxon>
        <taxon>Haptophyta</taxon>
        <taxon>Prymnesiophyceae</taxon>
        <taxon>Prymnesiales</taxon>
        <taxon>Prymnesiaceae</taxon>
        <taxon>Haptolina</taxon>
    </lineage>
</organism>
<dbReference type="PANTHER" id="PTHR10217">
    <property type="entry name" value="VOLTAGE AND LIGAND GATED POTASSIUM CHANNEL"/>
    <property type="match status" value="1"/>
</dbReference>
<dbReference type="InterPro" id="IPR050818">
    <property type="entry name" value="KCNH_animal-type"/>
</dbReference>
<dbReference type="Gene3D" id="2.60.120.10">
    <property type="entry name" value="Jelly Rolls"/>
    <property type="match status" value="1"/>
</dbReference>
<dbReference type="PANTHER" id="PTHR10217:SF435">
    <property type="entry name" value="POTASSIUM VOLTAGE-GATED CHANNEL PROTEIN EAG"/>
    <property type="match status" value="1"/>
</dbReference>
<feature type="compositionally biased region" description="Basic and acidic residues" evidence="1">
    <location>
        <begin position="423"/>
        <end position="440"/>
    </location>
</feature>
<reference evidence="2" key="1">
    <citation type="submission" date="2021-01" db="EMBL/GenBank/DDBJ databases">
        <authorList>
            <person name="Corre E."/>
            <person name="Pelletier E."/>
            <person name="Niang G."/>
            <person name="Scheremetjew M."/>
            <person name="Finn R."/>
            <person name="Kale V."/>
            <person name="Holt S."/>
            <person name="Cochrane G."/>
            <person name="Meng A."/>
            <person name="Brown T."/>
            <person name="Cohen L."/>
        </authorList>
    </citation>
    <scope>NUCLEOTIDE SEQUENCE</scope>
    <source>
        <strain evidence="2">CCMP281</strain>
    </source>
</reference>
<protein>
    <recommendedName>
        <fullName evidence="3">Cyclic nucleotide-binding domain-containing protein</fullName>
    </recommendedName>
</protein>
<evidence type="ECO:0000313" key="2">
    <source>
        <dbReference type="EMBL" id="CAE0120396.1"/>
    </source>
</evidence>
<accession>A0A7S3B0E0</accession>
<feature type="region of interest" description="Disordered" evidence="1">
    <location>
        <begin position="405"/>
        <end position="452"/>
    </location>
</feature>
<dbReference type="GO" id="GO:0005886">
    <property type="term" value="C:plasma membrane"/>
    <property type="evidence" value="ECO:0007669"/>
    <property type="project" value="TreeGrafter"/>
</dbReference>
<proteinExistence type="predicted"/>
<evidence type="ECO:0000256" key="1">
    <source>
        <dbReference type="SAM" id="MobiDB-lite"/>
    </source>
</evidence>